<accession>A0ABQ7LSS4</accession>
<feature type="compositionally biased region" description="Polar residues" evidence="2">
    <location>
        <begin position="1089"/>
        <end position="1102"/>
    </location>
</feature>
<evidence type="ECO:0000313" key="4">
    <source>
        <dbReference type="EMBL" id="KAG5388251.1"/>
    </source>
</evidence>
<feature type="region of interest" description="Disordered" evidence="2">
    <location>
        <begin position="943"/>
        <end position="966"/>
    </location>
</feature>
<evidence type="ECO:0000313" key="5">
    <source>
        <dbReference type="Proteomes" id="UP000823674"/>
    </source>
</evidence>
<feature type="region of interest" description="Disordered" evidence="2">
    <location>
        <begin position="459"/>
        <end position="497"/>
    </location>
</feature>
<keyword evidence="1" id="KW-0175">Coiled coil</keyword>
<dbReference type="InterPro" id="IPR004312">
    <property type="entry name" value="ATHILA_Orf1_C"/>
</dbReference>
<feature type="domain" description="Arabidopsis retrotransposon Orf1 C-terminal" evidence="3">
    <location>
        <begin position="590"/>
        <end position="1026"/>
    </location>
</feature>
<sequence length="1393" mass="157118">MSRLHFAYICLYQVFEYHMEFLETFGCIWSSKEVIRVVFGRALPEATSRSDGMRSLCTTSRSDSSRATAQSRSRFHIEVVEKSLVDFKKKELKFLGSIATHPERLHKVARVFTSGDTHFDLGATFQSDVLKSLPKLGATLPERQGEVARHFGSRKHEIALGATSRSDPARSLPKPRATCWSDLPRSLRVAYLLELMFSQGPFCHFIMHKNHQKPLESHLFESIDQFIIENSVFLSIFPVFLYMINLKSNMGLRGIMEIINEHSSRHRVCLGLCPSLSSKLDHPRSNPYIHEFSFPIVKKEELCFINNNGSWYKKEPNFQYNNYQQKSYSNNQQSGYQPRNNQQGSYQPQQNPPPGFNNKGNHSSQQHSNPSTSTPQRHLKVAPAGSEVSRATLHGRSRFRRRIKKKSPQSEVSERGRRVAPAGSDIMGATPRRRSRFRRNGAQKLTRSDVLERHLEVAPAQSEVSRATLQGRSRFCRNTTRGNDSGATSPSDTLTSLPNRSSLFLTTHSPFSFIQSKVKMVKKTKGKLEAEKQEAERTEFALRGKALSCEPTGSGTQRTVRQQTLAARKSQEQEKRAGKSVAVPTHEESETESADEQAPTKKAKMSKGKGVAVDRDRAKTPSVEELYDHLKNGVTWTPTRFADLDLLKELGLESDIEAMLGHLKMPKLLTMAYPFYKDVTCQFLSSLVVTYHDTAHVRQGWGKITFKVNGREYNMNFKDIGRVMGFQDLEDHSLPKCENLSTELWKLITGNRHSTGADKNSHIRHPSVRYLHRLLVHAFYPRKQAGNVTEEDMRLLCPAIRPYAQPGVLPLPSTDIYATFGMVSFFVGRLEHYRDWAWYTTDSRPKMGIGGMITPLLQFLNVPLGKDAAGPRFIDGTYLRIATYFSGMYGKDYVYHYYLQGKPVEVVLPNRNLTSLEIPGAVSFNIPQEYFLGEHGPLDPIQAASSRRRSVPTQPDPPVADTSEHIYGPPRYYFKPHDGVLPPGALRDAHDHIGRLQRWNKAQDRTIAKLKDKCKALSKTVKKQAKTSAKFMKKVADVLTRGGIAGCSSADFAIANTSNPQPPPPPDALGFPLTAAQLQRKWRNPPTQPSTSGNKSPSLASSDSEHEIDEVESQPWYGGSGSASGDFKKKELKCIWSSKELIRVVFGRALPGATSRSDGMRSLCTTSRSDSSRATAQSRSQRRAEVAPEAWSDLTRATGRSRSPFWFSETRNRSRSDLSQRPSEVAPEAQSDVLERLAEVAARRLSARIHKNHQKPLESHLFESIDQFIIENSVFLSIFPVFLYMINLKSNMGLRGIMEIINEHSSRHRVCLGLCPSLSSKLDHPRSNPYIHEFSFPIVKKVLECHMEFFGTFGCIWSLKDVKQVIIGRAEHGSEVPQRRHEVAPKHLSERPS</sequence>
<feature type="compositionally biased region" description="Low complexity" evidence="2">
    <location>
        <begin position="1165"/>
        <end position="1179"/>
    </location>
</feature>
<feature type="compositionally biased region" description="Polar residues" evidence="2">
    <location>
        <begin position="362"/>
        <end position="376"/>
    </location>
</feature>
<feature type="compositionally biased region" description="Low complexity" evidence="2">
    <location>
        <begin position="328"/>
        <end position="337"/>
    </location>
</feature>
<feature type="compositionally biased region" description="Basic residues" evidence="2">
    <location>
        <begin position="393"/>
        <end position="407"/>
    </location>
</feature>
<proteinExistence type="predicted"/>
<evidence type="ECO:0000256" key="2">
    <source>
        <dbReference type="SAM" id="MobiDB-lite"/>
    </source>
</evidence>
<dbReference type="EMBL" id="JADBGQ010000007">
    <property type="protein sequence ID" value="KAG5388251.1"/>
    <property type="molecule type" value="Genomic_DNA"/>
</dbReference>
<feature type="region of interest" description="Disordered" evidence="2">
    <location>
        <begin position="1154"/>
        <end position="1192"/>
    </location>
</feature>
<evidence type="ECO:0000256" key="1">
    <source>
        <dbReference type="SAM" id="Coils"/>
    </source>
</evidence>
<gene>
    <name evidence="4" type="primary">A08g501640.1_BraROA</name>
    <name evidence="4" type="ORF">IGI04_029792</name>
</gene>
<feature type="compositionally biased region" description="Basic residues" evidence="2">
    <location>
        <begin position="431"/>
        <end position="441"/>
    </location>
</feature>
<reference evidence="4 5" key="1">
    <citation type="submission" date="2021-03" db="EMBL/GenBank/DDBJ databases">
        <authorList>
            <person name="King G.J."/>
            <person name="Bancroft I."/>
            <person name="Baten A."/>
            <person name="Bloomfield J."/>
            <person name="Borpatragohain P."/>
            <person name="He Z."/>
            <person name="Irish N."/>
            <person name="Irwin J."/>
            <person name="Liu K."/>
            <person name="Mauleon R.P."/>
            <person name="Moore J."/>
            <person name="Morris R."/>
            <person name="Ostergaard L."/>
            <person name="Wang B."/>
            <person name="Wells R."/>
        </authorList>
    </citation>
    <scope>NUCLEOTIDE SEQUENCE [LARGE SCALE GENOMIC DNA]</scope>
    <source>
        <strain evidence="4">R-o-18</strain>
        <tissue evidence="4">Leaf</tissue>
    </source>
</reference>
<organism evidence="4 5">
    <name type="scientific">Brassica rapa subsp. trilocularis</name>
    <dbReference type="NCBI Taxonomy" id="1813537"/>
    <lineage>
        <taxon>Eukaryota</taxon>
        <taxon>Viridiplantae</taxon>
        <taxon>Streptophyta</taxon>
        <taxon>Embryophyta</taxon>
        <taxon>Tracheophyta</taxon>
        <taxon>Spermatophyta</taxon>
        <taxon>Magnoliopsida</taxon>
        <taxon>eudicotyledons</taxon>
        <taxon>Gunneridae</taxon>
        <taxon>Pentapetalae</taxon>
        <taxon>rosids</taxon>
        <taxon>malvids</taxon>
        <taxon>Brassicales</taxon>
        <taxon>Brassicaceae</taxon>
        <taxon>Brassiceae</taxon>
        <taxon>Brassica</taxon>
    </lineage>
</organism>
<feature type="compositionally biased region" description="Polar residues" evidence="2">
    <location>
        <begin position="551"/>
        <end position="565"/>
    </location>
</feature>
<protein>
    <recommendedName>
        <fullName evidence="3">Arabidopsis retrotransposon Orf1 C-terminal domain-containing protein</fullName>
    </recommendedName>
</protein>
<feature type="region of interest" description="Disordered" evidence="2">
    <location>
        <begin position="545"/>
        <end position="618"/>
    </location>
</feature>
<feature type="region of interest" description="Disordered" evidence="2">
    <location>
        <begin position="328"/>
        <end position="445"/>
    </location>
</feature>
<evidence type="ECO:0000259" key="3">
    <source>
        <dbReference type="Pfam" id="PF03078"/>
    </source>
</evidence>
<name>A0ABQ7LSS4_BRACM</name>
<feature type="compositionally biased region" description="Polar residues" evidence="2">
    <location>
        <begin position="462"/>
        <end position="497"/>
    </location>
</feature>
<feature type="coiled-coil region" evidence="1">
    <location>
        <begin position="1000"/>
        <end position="1027"/>
    </location>
</feature>
<dbReference type="Proteomes" id="UP000823674">
    <property type="component" value="Chromosome A08"/>
</dbReference>
<feature type="region of interest" description="Disordered" evidence="2">
    <location>
        <begin position="1082"/>
        <end position="1122"/>
    </location>
</feature>
<keyword evidence="5" id="KW-1185">Reference proteome</keyword>
<comment type="caution">
    <text evidence="4">The sequence shown here is derived from an EMBL/GenBank/DDBJ whole genome shotgun (WGS) entry which is preliminary data.</text>
</comment>
<dbReference type="Pfam" id="PF03078">
    <property type="entry name" value="ATHILA"/>
    <property type="match status" value="1"/>
</dbReference>